<dbReference type="AlphaFoldDB" id="A0AAD7BPC2"/>
<dbReference type="GO" id="GO:0004497">
    <property type="term" value="F:monooxygenase activity"/>
    <property type="evidence" value="ECO:0007669"/>
    <property type="project" value="UniProtKB-KW"/>
</dbReference>
<accession>A0AAD7BPC2</accession>
<comment type="caution">
    <text evidence="5">The sequence shown here is derived from an EMBL/GenBank/DDBJ whole genome shotgun (WGS) entry which is preliminary data.</text>
</comment>
<dbReference type="PRINTS" id="PR00371">
    <property type="entry name" value="FPNCR"/>
</dbReference>
<dbReference type="InterPro" id="IPR039261">
    <property type="entry name" value="FNR_nucleotide-bd"/>
</dbReference>
<evidence type="ECO:0000313" key="6">
    <source>
        <dbReference type="Proteomes" id="UP001221142"/>
    </source>
</evidence>
<dbReference type="GO" id="GO:0003958">
    <property type="term" value="F:NADPH-hemoprotein reductase activity"/>
    <property type="evidence" value="ECO:0007669"/>
    <property type="project" value="TreeGrafter"/>
</dbReference>
<dbReference type="PANTHER" id="PTHR19384:SF127">
    <property type="entry name" value="BIFUNCTIONAL CYTOCHROME P450_NADPH--P450 REDUCTASE"/>
    <property type="match status" value="1"/>
</dbReference>
<dbReference type="InterPro" id="IPR001433">
    <property type="entry name" value="OxRdtase_FAD/NAD-bd"/>
</dbReference>
<keyword evidence="6" id="KW-1185">Reference proteome</keyword>
<dbReference type="GO" id="GO:0010181">
    <property type="term" value="F:FMN binding"/>
    <property type="evidence" value="ECO:0007669"/>
    <property type="project" value="TreeGrafter"/>
</dbReference>
<dbReference type="Gene3D" id="3.40.50.80">
    <property type="entry name" value="Nucleotide-binding domain of ferredoxin-NADP reductase (FNR) module"/>
    <property type="match status" value="1"/>
</dbReference>
<comment type="cofactor">
    <cofactor evidence="1">
        <name>FAD</name>
        <dbReference type="ChEBI" id="CHEBI:57692"/>
    </cofactor>
</comment>
<organism evidence="5 6">
    <name type="scientific">Roridomyces roridus</name>
    <dbReference type="NCBI Taxonomy" id="1738132"/>
    <lineage>
        <taxon>Eukaryota</taxon>
        <taxon>Fungi</taxon>
        <taxon>Dikarya</taxon>
        <taxon>Basidiomycota</taxon>
        <taxon>Agaricomycotina</taxon>
        <taxon>Agaricomycetes</taxon>
        <taxon>Agaricomycetidae</taxon>
        <taxon>Agaricales</taxon>
        <taxon>Marasmiineae</taxon>
        <taxon>Mycenaceae</taxon>
        <taxon>Roridomyces</taxon>
    </lineage>
</organism>
<dbReference type="PANTHER" id="PTHR19384">
    <property type="entry name" value="NITRIC OXIDE SYNTHASE-RELATED"/>
    <property type="match status" value="1"/>
</dbReference>
<keyword evidence="2" id="KW-0285">Flavoprotein</keyword>
<evidence type="ECO:0000256" key="3">
    <source>
        <dbReference type="ARBA" id="ARBA00022827"/>
    </source>
</evidence>
<dbReference type="InterPro" id="IPR001709">
    <property type="entry name" value="Flavoprot_Pyr_Nucl_cyt_Rdtase"/>
</dbReference>
<evidence type="ECO:0000313" key="5">
    <source>
        <dbReference type="EMBL" id="KAJ7626818.1"/>
    </source>
</evidence>
<dbReference type="Pfam" id="PF00175">
    <property type="entry name" value="NAD_binding_1"/>
    <property type="match status" value="1"/>
</dbReference>
<evidence type="ECO:0000256" key="1">
    <source>
        <dbReference type="ARBA" id="ARBA00001974"/>
    </source>
</evidence>
<keyword evidence="5" id="KW-0560">Oxidoreductase</keyword>
<reference evidence="5" key="1">
    <citation type="submission" date="2023-03" db="EMBL/GenBank/DDBJ databases">
        <title>Massive genome expansion in bonnet fungi (Mycena s.s.) driven by repeated elements and novel gene families across ecological guilds.</title>
        <authorList>
            <consortium name="Lawrence Berkeley National Laboratory"/>
            <person name="Harder C.B."/>
            <person name="Miyauchi S."/>
            <person name="Viragh M."/>
            <person name="Kuo A."/>
            <person name="Thoen E."/>
            <person name="Andreopoulos B."/>
            <person name="Lu D."/>
            <person name="Skrede I."/>
            <person name="Drula E."/>
            <person name="Henrissat B."/>
            <person name="Morin E."/>
            <person name="Kohler A."/>
            <person name="Barry K."/>
            <person name="LaButti K."/>
            <person name="Morin E."/>
            <person name="Salamov A."/>
            <person name="Lipzen A."/>
            <person name="Mereny Z."/>
            <person name="Hegedus B."/>
            <person name="Baldrian P."/>
            <person name="Stursova M."/>
            <person name="Weitz H."/>
            <person name="Taylor A."/>
            <person name="Grigoriev I.V."/>
            <person name="Nagy L.G."/>
            <person name="Martin F."/>
            <person name="Kauserud H."/>
        </authorList>
    </citation>
    <scope>NUCLEOTIDE SEQUENCE</scope>
    <source>
        <strain evidence="5">9284</strain>
    </source>
</reference>
<dbReference type="SUPFAM" id="SSF52343">
    <property type="entry name" value="Ferredoxin reductase-like, C-terminal NADP-linked domain"/>
    <property type="match status" value="1"/>
</dbReference>
<dbReference type="Proteomes" id="UP001221142">
    <property type="component" value="Unassembled WGS sequence"/>
</dbReference>
<evidence type="ECO:0000256" key="2">
    <source>
        <dbReference type="ARBA" id="ARBA00022630"/>
    </source>
</evidence>
<dbReference type="GO" id="GO:0050660">
    <property type="term" value="F:flavin adenine dinucleotide binding"/>
    <property type="evidence" value="ECO:0007669"/>
    <property type="project" value="TreeGrafter"/>
</dbReference>
<sequence>MRVRQYSISSSPLWNSRHVSLTFSVFERPSLSIYDSPPPLLGVGSNYLANLLPGDRVLMAVRHCKSNPSTYAFRLPEDASTPVVMFCAGSGIAPMRGFIQERAAQRASGCEVGKMILFFGCRAPELDFLYAETDIREWVRLGLLDVRSAFSRKPQESEGCVYVQHRVWHDRADVVAAYKNGASFFTCGSSAVAKGVKATLLEIIKEAENCDDTEAATRLKTIKYATEIFE</sequence>
<dbReference type="EMBL" id="JARKIF010000011">
    <property type="protein sequence ID" value="KAJ7626818.1"/>
    <property type="molecule type" value="Genomic_DNA"/>
</dbReference>
<feature type="domain" description="Oxidoreductase FAD/NAD(P)-binding" evidence="4">
    <location>
        <begin position="85"/>
        <end position="197"/>
    </location>
</feature>
<proteinExistence type="predicted"/>
<keyword evidence="3" id="KW-0274">FAD</keyword>
<dbReference type="InterPro" id="IPR017938">
    <property type="entry name" value="Riboflavin_synthase-like_b-brl"/>
</dbReference>
<evidence type="ECO:0000259" key="4">
    <source>
        <dbReference type="Pfam" id="PF00175"/>
    </source>
</evidence>
<protein>
    <submittedName>
        <fullName evidence="5">Cytochrome P450 monooxygenase PC-foxy1</fullName>
    </submittedName>
</protein>
<dbReference type="SUPFAM" id="SSF63380">
    <property type="entry name" value="Riboflavin synthase domain-like"/>
    <property type="match status" value="1"/>
</dbReference>
<keyword evidence="5" id="KW-0503">Monooxygenase</keyword>
<dbReference type="Gene3D" id="2.40.30.10">
    <property type="entry name" value="Translation factors"/>
    <property type="match status" value="1"/>
</dbReference>
<gene>
    <name evidence="5" type="ORF">FB45DRAFT_749642</name>
</gene>
<name>A0AAD7BPC2_9AGAR</name>
<dbReference type="GO" id="GO:0005829">
    <property type="term" value="C:cytosol"/>
    <property type="evidence" value="ECO:0007669"/>
    <property type="project" value="TreeGrafter"/>
</dbReference>